<evidence type="ECO:0000259" key="1">
    <source>
        <dbReference type="Pfam" id="PF00583"/>
    </source>
</evidence>
<dbReference type="GeneID" id="96623950"/>
<accession>A0A7H2BBE1</accession>
<dbReference type="Gene3D" id="3.40.630.30">
    <property type="match status" value="1"/>
</dbReference>
<dbReference type="InterPro" id="IPR000182">
    <property type="entry name" value="GNAT_dom"/>
</dbReference>
<evidence type="ECO:0000313" key="3">
    <source>
        <dbReference type="Proteomes" id="UP000516404"/>
    </source>
</evidence>
<dbReference type="AlphaFoldDB" id="A0A7H2BBE1"/>
<dbReference type="KEGG" id="rter:IDM49_06840"/>
<dbReference type="EMBL" id="CP061539">
    <property type="protein sequence ID" value="QNV36987.1"/>
    <property type="molecule type" value="Genomic_DNA"/>
</dbReference>
<dbReference type="InterPro" id="IPR016181">
    <property type="entry name" value="Acyl_CoA_acyltransferase"/>
</dbReference>
<dbReference type="RefSeq" id="WP_190723977.1">
    <property type="nucleotide sequence ID" value="NZ_CP061539.1"/>
</dbReference>
<dbReference type="Proteomes" id="UP000516404">
    <property type="component" value="Chromosome"/>
</dbReference>
<evidence type="ECO:0000313" key="2">
    <source>
        <dbReference type="EMBL" id="QNV36987.1"/>
    </source>
</evidence>
<proteinExistence type="predicted"/>
<dbReference type="GO" id="GO:0016747">
    <property type="term" value="F:acyltransferase activity, transferring groups other than amino-acyl groups"/>
    <property type="evidence" value="ECO:0007669"/>
    <property type="project" value="InterPro"/>
</dbReference>
<organism evidence="2 3">
    <name type="scientific">Rothia terrae</name>
    <dbReference type="NCBI Taxonomy" id="396015"/>
    <lineage>
        <taxon>Bacteria</taxon>
        <taxon>Bacillati</taxon>
        <taxon>Actinomycetota</taxon>
        <taxon>Actinomycetes</taxon>
        <taxon>Micrococcales</taxon>
        <taxon>Micrococcaceae</taxon>
        <taxon>Rothia</taxon>
    </lineage>
</organism>
<feature type="domain" description="N-acetyltransferase" evidence="1">
    <location>
        <begin position="55"/>
        <end position="170"/>
    </location>
</feature>
<keyword evidence="2" id="KW-0808">Transferase</keyword>
<dbReference type="Pfam" id="PF00583">
    <property type="entry name" value="Acetyltransf_1"/>
    <property type="match status" value="1"/>
</dbReference>
<gene>
    <name evidence="2" type="ORF">IDM49_06840</name>
</gene>
<sequence>MQATEVTITYLQMLERDEAQVPSSLPAGVKIERAAHASPELARWLYATVGGSWYWYERLGWDREKWQEELDEVGSEIWLLTVDGTPAGYCQLAAHIESSSGRISAETEILYFGLMEFAQGKGLGKIFLQQMIVNAWTLAERHPLPSIGRVWVHTCTLDGPYALANYEARGLTSYGSSTENVFLPAEPLGSWQTMFATAPHSNLSDEKHPSAG</sequence>
<protein>
    <submittedName>
        <fullName evidence="2">GNAT family N-acetyltransferase</fullName>
    </submittedName>
</protein>
<dbReference type="SUPFAM" id="SSF55729">
    <property type="entry name" value="Acyl-CoA N-acyltransferases (Nat)"/>
    <property type="match status" value="1"/>
</dbReference>
<name>A0A7H2BBE1_9MICC</name>
<reference evidence="2 3" key="1">
    <citation type="submission" date="2020-09" db="EMBL/GenBank/DDBJ databases">
        <title>Investigation of environmental microbes.</title>
        <authorList>
            <person name="Ou Y."/>
            <person name="Kang Q."/>
        </authorList>
    </citation>
    <scope>NUCLEOTIDE SEQUENCE [LARGE SCALE GENOMIC DNA]</scope>
    <source>
        <strain evidence="2 3">KJZ-14</strain>
    </source>
</reference>
<keyword evidence="3" id="KW-1185">Reference proteome</keyword>